<gene>
    <name evidence="2" type="ORF">LC1Nh_0926</name>
</gene>
<dbReference type="SUPFAM" id="SSF81301">
    <property type="entry name" value="Nucleotidyltransferase"/>
    <property type="match status" value="1"/>
</dbReference>
<name>A0A5Q0UGQ5_9ARCH</name>
<dbReference type="CDD" id="cd05403">
    <property type="entry name" value="NT_KNTase_like"/>
    <property type="match status" value="1"/>
</dbReference>
<dbReference type="GO" id="GO:0016779">
    <property type="term" value="F:nucleotidyltransferase activity"/>
    <property type="evidence" value="ECO:0007669"/>
    <property type="project" value="InterPro"/>
</dbReference>
<organism evidence="2 3">
    <name type="scientific">Candidatus Nanohalobium constans</name>
    <dbReference type="NCBI Taxonomy" id="2565781"/>
    <lineage>
        <taxon>Archaea</taxon>
        <taxon>Candidatus Nanohalarchaeota</taxon>
        <taxon>Candidatus Nanohalobia</taxon>
        <taxon>Candidatus Nanohalobiales</taxon>
        <taxon>Candidatus Nanohalobiaceae</taxon>
        <taxon>Candidatus Nanohalobium</taxon>
    </lineage>
</organism>
<protein>
    <submittedName>
        <fullName evidence="2">Putative nucleotidyltransferase</fullName>
    </submittedName>
</protein>
<dbReference type="InterPro" id="IPR052548">
    <property type="entry name" value="Type_VII_TA_antitoxin"/>
</dbReference>
<keyword evidence="3" id="KW-1185">Reference proteome</keyword>
<reference evidence="3" key="1">
    <citation type="submission" date="2019-05" db="EMBL/GenBank/DDBJ databases">
        <title>Candidatus Nanohalobium constans, a novel model system to study the DPANN nano-sized archaea: genomic and physiological characterization of a nanoarchaeon co-cultured with its chitinotrophic host.</title>
        <authorList>
            <person name="La Cono V."/>
            <person name="Arcadi E."/>
            <person name="Crisafi F."/>
            <person name="Denaro R."/>
            <person name="La Spada G."/>
            <person name="Messina E."/>
            <person name="Smedile F."/>
            <person name="Toshchakov S.V."/>
            <person name="Shevchenko M.A."/>
            <person name="Golyshin P.N."/>
            <person name="Golyshina O.V."/>
            <person name="Ferrer M."/>
            <person name="Rohde M."/>
            <person name="Mushegian A."/>
            <person name="Sorokin D.Y."/>
            <person name="Giuliano L."/>
            <person name="Yakimov M.M."/>
        </authorList>
    </citation>
    <scope>NUCLEOTIDE SEQUENCE [LARGE SCALE GENOMIC DNA]</scope>
    <source>
        <strain evidence="3">LC1Nh</strain>
    </source>
</reference>
<dbReference type="Gene3D" id="3.30.460.10">
    <property type="entry name" value="Beta Polymerase, domain 2"/>
    <property type="match status" value="1"/>
</dbReference>
<dbReference type="PANTHER" id="PTHR33933:SF1">
    <property type="entry name" value="PROTEIN ADENYLYLTRANSFERASE MNTA-RELATED"/>
    <property type="match status" value="1"/>
</dbReference>
<dbReference type="OrthoDB" id="9287at2157"/>
<feature type="domain" description="Polymerase nucleotidyl transferase" evidence="1">
    <location>
        <begin position="10"/>
        <end position="65"/>
    </location>
</feature>
<dbReference type="EMBL" id="CP040089">
    <property type="protein sequence ID" value="QGA80808.1"/>
    <property type="molecule type" value="Genomic_DNA"/>
</dbReference>
<dbReference type="KEGG" id="ncon:LC1Nh_0926"/>
<proteinExistence type="predicted"/>
<sequence>MSKQREAFEEIEETVAEELGDSLKKLILFGSVARDEEDGDSDLDLFVVVENENQKRWVEQEAAEIGVEYGVVASAIVKTEDQFENMKNTLFGKEVLETGETYV</sequence>
<evidence type="ECO:0000259" key="1">
    <source>
        <dbReference type="Pfam" id="PF01909"/>
    </source>
</evidence>
<keyword evidence="2" id="KW-0808">Transferase</keyword>
<dbReference type="GeneID" id="42365317"/>
<accession>A0A5Q0UGQ5</accession>
<dbReference type="InterPro" id="IPR043519">
    <property type="entry name" value="NT_sf"/>
</dbReference>
<dbReference type="Proteomes" id="UP000377803">
    <property type="component" value="Chromosome"/>
</dbReference>
<dbReference type="Pfam" id="PF01909">
    <property type="entry name" value="NTP_transf_2"/>
    <property type="match status" value="1"/>
</dbReference>
<dbReference type="InterPro" id="IPR002934">
    <property type="entry name" value="Polymerase_NTP_transf_dom"/>
</dbReference>
<dbReference type="RefSeq" id="WP_153550550.1">
    <property type="nucleotide sequence ID" value="NZ_CP040089.1"/>
</dbReference>
<dbReference type="PANTHER" id="PTHR33933">
    <property type="entry name" value="NUCLEOTIDYLTRANSFERASE"/>
    <property type="match status" value="1"/>
</dbReference>
<dbReference type="AlphaFoldDB" id="A0A5Q0UGQ5"/>
<evidence type="ECO:0000313" key="3">
    <source>
        <dbReference type="Proteomes" id="UP000377803"/>
    </source>
</evidence>
<evidence type="ECO:0000313" key="2">
    <source>
        <dbReference type="EMBL" id="QGA80808.1"/>
    </source>
</evidence>